<keyword evidence="10 12" id="KW-0472">Membrane</keyword>
<sequence length="373" mass="44056">MNKPPIILTNLLVFILTGAVSLIFVPIEAFTGGFDWVEITSCIALIWMSGMSITAGYHRLWSHKTYQAHPVIRALLAFFGAMALQNSILHWASDHRIHHKFVDQNDKDPYSAKRGFWFSHIGWMLREYQAARYDDYSNCRDLQRDKIVMFQHRHYLALTLLANFGVPMLLGWINGDIWGMLLLAGVFRLVVVHHVTFFINSLAHIWGRQTYTDKNTARDNGILAFLTFGEGYHNFHHIFEYDYRNGIRWYQFDPTKWLIRGLSFVGLTSNLRRCPEERIEKARLQMQLQRAQQKASLLPNADPILETLQHEYELLTHKMSEYYATKKRLLDIKKRQLVREYEKLDLDYKYRELKQTLQLAKRKWADIRQLEFA</sequence>
<keyword evidence="15" id="KW-1185">Reference proteome</keyword>
<evidence type="ECO:0000259" key="13">
    <source>
        <dbReference type="Pfam" id="PF00487"/>
    </source>
</evidence>
<dbReference type="GO" id="GO:0004768">
    <property type="term" value="F:stearoyl-CoA 9-desaturase activity"/>
    <property type="evidence" value="ECO:0007669"/>
    <property type="project" value="UniProtKB-EC"/>
</dbReference>
<dbReference type="CDD" id="cd03505">
    <property type="entry name" value="Delta9-FADS-like"/>
    <property type="match status" value="1"/>
</dbReference>
<evidence type="ECO:0000256" key="9">
    <source>
        <dbReference type="ARBA" id="ARBA00023098"/>
    </source>
</evidence>
<evidence type="ECO:0000313" key="15">
    <source>
        <dbReference type="Proteomes" id="UP000245728"/>
    </source>
</evidence>
<dbReference type="PRINTS" id="PR00075">
    <property type="entry name" value="FACDDSATRASE"/>
</dbReference>
<evidence type="ECO:0000256" key="2">
    <source>
        <dbReference type="ARBA" id="ARBA00008749"/>
    </source>
</evidence>
<dbReference type="KEGG" id="salh:HMF8227_02023"/>
<feature type="transmembrane region" description="Helical" evidence="12">
    <location>
        <begin position="179"/>
        <end position="199"/>
    </location>
</feature>
<feature type="transmembrane region" description="Helical" evidence="12">
    <location>
        <begin position="70"/>
        <end position="92"/>
    </location>
</feature>
<evidence type="ECO:0000256" key="5">
    <source>
        <dbReference type="ARBA" id="ARBA00022832"/>
    </source>
</evidence>
<keyword evidence="11" id="KW-0275">Fatty acid biosynthesis</keyword>
<evidence type="ECO:0000256" key="8">
    <source>
        <dbReference type="ARBA" id="ARBA00023004"/>
    </source>
</evidence>
<keyword evidence="8" id="KW-0408">Iron</keyword>
<dbReference type="Pfam" id="PF00487">
    <property type="entry name" value="FA_desaturase"/>
    <property type="match status" value="1"/>
</dbReference>
<keyword evidence="3" id="KW-0444">Lipid biosynthesis</keyword>
<dbReference type="InterPro" id="IPR015876">
    <property type="entry name" value="Acyl-CoA_DS"/>
</dbReference>
<dbReference type="AlphaFoldDB" id="A0A2S2E4A9"/>
<gene>
    <name evidence="14" type="primary">desC</name>
    <name evidence="14" type="ORF">HMF8227_02023</name>
</gene>
<evidence type="ECO:0000256" key="4">
    <source>
        <dbReference type="ARBA" id="ARBA00022692"/>
    </source>
</evidence>
<dbReference type="OrthoDB" id="19906at2"/>
<dbReference type="Proteomes" id="UP000245728">
    <property type="component" value="Chromosome"/>
</dbReference>
<evidence type="ECO:0000256" key="3">
    <source>
        <dbReference type="ARBA" id="ARBA00022516"/>
    </source>
</evidence>
<proteinExistence type="inferred from homology"/>
<name>A0A2S2E4A9_9ALTE</name>
<dbReference type="EMBL" id="CP029347">
    <property type="protein sequence ID" value="AWL12488.1"/>
    <property type="molecule type" value="Genomic_DNA"/>
</dbReference>
<dbReference type="RefSeq" id="WP_109340059.1">
    <property type="nucleotide sequence ID" value="NZ_CP029347.1"/>
</dbReference>
<feature type="transmembrane region" description="Helical" evidence="12">
    <location>
        <begin position="154"/>
        <end position="173"/>
    </location>
</feature>
<dbReference type="PANTHER" id="PTHR11351">
    <property type="entry name" value="ACYL-COA DESATURASE"/>
    <property type="match status" value="1"/>
</dbReference>
<protein>
    <submittedName>
        <fullName evidence="14">Stearoyl-CoA 9-desaturase</fullName>
        <ecNumber evidence="14">1.14.19.1</ecNumber>
    </submittedName>
</protein>
<comment type="similarity">
    <text evidence="2">Belongs to the fatty acid desaturase type 2 family.</text>
</comment>
<dbReference type="GO" id="GO:0016020">
    <property type="term" value="C:membrane"/>
    <property type="evidence" value="ECO:0007669"/>
    <property type="project" value="UniProtKB-SubCell"/>
</dbReference>
<organism evidence="14 15">
    <name type="scientific">Saliniradius amylolyticus</name>
    <dbReference type="NCBI Taxonomy" id="2183582"/>
    <lineage>
        <taxon>Bacteria</taxon>
        <taxon>Pseudomonadati</taxon>
        <taxon>Pseudomonadota</taxon>
        <taxon>Gammaproteobacteria</taxon>
        <taxon>Alteromonadales</taxon>
        <taxon>Alteromonadaceae</taxon>
        <taxon>Saliniradius</taxon>
    </lineage>
</organism>
<evidence type="ECO:0000256" key="12">
    <source>
        <dbReference type="SAM" id="Phobius"/>
    </source>
</evidence>
<reference evidence="14 15" key="1">
    <citation type="submission" date="2018-05" db="EMBL/GenBank/DDBJ databases">
        <title>Salinimonas sp. HMF8227 Genome sequencing and assembly.</title>
        <authorList>
            <person name="Kang H."/>
            <person name="Kang J."/>
            <person name="Cha I."/>
            <person name="Kim H."/>
            <person name="Joh K."/>
        </authorList>
    </citation>
    <scope>NUCLEOTIDE SEQUENCE [LARGE SCALE GENOMIC DNA]</scope>
    <source>
        <strain evidence="14 15">HMF8227</strain>
    </source>
</reference>
<keyword evidence="7 14" id="KW-0560">Oxidoreductase</keyword>
<dbReference type="EC" id="1.14.19.1" evidence="14"/>
<evidence type="ECO:0000256" key="6">
    <source>
        <dbReference type="ARBA" id="ARBA00022989"/>
    </source>
</evidence>
<dbReference type="PANTHER" id="PTHR11351:SF31">
    <property type="entry name" value="DESATURASE 1, ISOFORM A-RELATED"/>
    <property type="match status" value="1"/>
</dbReference>
<keyword evidence="9" id="KW-0443">Lipid metabolism</keyword>
<accession>A0A2S2E4A9</accession>
<evidence type="ECO:0000256" key="7">
    <source>
        <dbReference type="ARBA" id="ARBA00023002"/>
    </source>
</evidence>
<dbReference type="InterPro" id="IPR005804">
    <property type="entry name" value="FA_desaturase_dom"/>
</dbReference>
<feature type="domain" description="Fatty acid desaturase" evidence="13">
    <location>
        <begin position="39"/>
        <end position="260"/>
    </location>
</feature>
<evidence type="ECO:0000313" key="14">
    <source>
        <dbReference type="EMBL" id="AWL12488.1"/>
    </source>
</evidence>
<keyword evidence="5" id="KW-0276">Fatty acid metabolism</keyword>
<feature type="transmembrane region" description="Helical" evidence="12">
    <location>
        <begin position="6"/>
        <end position="27"/>
    </location>
</feature>
<evidence type="ECO:0000256" key="1">
    <source>
        <dbReference type="ARBA" id="ARBA00004141"/>
    </source>
</evidence>
<comment type="subcellular location">
    <subcellularLocation>
        <location evidence="1">Membrane</location>
        <topology evidence="1">Multi-pass membrane protein</topology>
    </subcellularLocation>
</comment>
<evidence type="ECO:0000256" key="10">
    <source>
        <dbReference type="ARBA" id="ARBA00023136"/>
    </source>
</evidence>
<keyword evidence="4 12" id="KW-0812">Transmembrane</keyword>
<keyword evidence="6 12" id="KW-1133">Transmembrane helix</keyword>
<dbReference type="GO" id="GO:0006633">
    <property type="term" value="P:fatty acid biosynthetic process"/>
    <property type="evidence" value="ECO:0007669"/>
    <property type="project" value="UniProtKB-KW"/>
</dbReference>
<feature type="transmembrane region" description="Helical" evidence="12">
    <location>
        <begin position="39"/>
        <end position="58"/>
    </location>
</feature>
<evidence type="ECO:0000256" key="11">
    <source>
        <dbReference type="ARBA" id="ARBA00023160"/>
    </source>
</evidence>